<dbReference type="EMBL" id="UINC01107483">
    <property type="protein sequence ID" value="SVC72888.1"/>
    <property type="molecule type" value="Genomic_DNA"/>
</dbReference>
<protein>
    <submittedName>
        <fullName evidence="1">Uncharacterized protein</fullName>
    </submittedName>
</protein>
<accession>A0A382PJP0</accession>
<reference evidence="1" key="1">
    <citation type="submission" date="2018-05" db="EMBL/GenBank/DDBJ databases">
        <authorList>
            <person name="Lanie J.A."/>
            <person name="Ng W.-L."/>
            <person name="Kazmierczak K.M."/>
            <person name="Andrzejewski T.M."/>
            <person name="Davidsen T.M."/>
            <person name="Wayne K.J."/>
            <person name="Tettelin H."/>
            <person name="Glass J.I."/>
            <person name="Rusch D."/>
            <person name="Podicherti R."/>
            <person name="Tsui H.-C.T."/>
            <person name="Winkler M.E."/>
        </authorList>
    </citation>
    <scope>NUCLEOTIDE SEQUENCE</scope>
</reference>
<proteinExistence type="predicted"/>
<organism evidence="1">
    <name type="scientific">marine metagenome</name>
    <dbReference type="NCBI Taxonomy" id="408172"/>
    <lineage>
        <taxon>unclassified sequences</taxon>
        <taxon>metagenomes</taxon>
        <taxon>ecological metagenomes</taxon>
    </lineage>
</organism>
<evidence type="ECO:0000313" key="1">
    <source>
        <dbReference type="EMBL" id="SVC72888.1"/>
    </source>
</evidence>
<sequence length="167" mass="18888">MQRVYIKSVSRLLVLLGSQKLKAEEIKRVKSYGGIIYIPRVFSLGGVKPKKESPLIVVQNSEGYEKFLKRIPTKQISRTRPAPLNTDPLLKKPKIDFTKLTLIAVSRPSMTKPVIRSIKTNENKVNIDVSFPREFPAAHPVDIGTYTAVLIPKTEGMHLIRIEKARK</sequence>
<gene>
    <name evidence="1" type="ORF">METZ01_LOCUS325742</name>
</gene>
<dbReference type="AlphaFoldDB" id="A0A382PJP0"/>
<name>A0A382PJP0_9ZZZZ</name>